<comment type="function">
    <text evidence="1">Could be involved in insertion of integral membrane proteins into the membrane.</text>
</comment>
<dbReference type="HAMAP" id="MF_00386">
    <property type="entry name" value="UPF0161_YidD"/>
    <property type="match status" value="1"/>
</dbReference>
<gene>
    <name evidence="2" type="ORF">GCM10009849_25750</name>
</gene>
<keyword evidence="1" id="KW-1003">Cell membrane</keyword>
<sequence>MTAAAESQGSPRRAGLPRWARAVVRAVWTFPRRVLILLLMAYRAVISPLYGQVCRFFPTCSAYALEAVTVHGAVRGSYLAVRRLLRCHPWNAGGIDNVPEGHTHWPDDRVPRIVVLNHPDRYWKD</sequence>
<dbReference type="SMART" id="SM01234">
    <property type="entry name" value="Haemolytic"/>
    <property type="match status" value="1"/>
</dbReference>
<evidence type="ECO:0000256" key="1">
    <source>
        <dbReference type="HAMAP-Rule" id="MF_00386"/>
    </source>
</evidence>
<accession>A0ABN3BWV0</accession>
<dbReference type="EMBL" id="BAAAQW010000006">
    <property type="protein sequence ID" value="GAA2201403.1"/>
    <property type="molecule type" value="Genomic_DNA"/>
</dbReference>
<dbReference type="Proteomes" id="UP001500432">
    <property type="component" value="Unassembled WGS sequence"/>
</dbReference>
<evidence type="ECO:0000313" key="3">
    <source>
        <dbReference type="Proteomes" id="UP001500432"/>
    </source>
</evidence>
<proteinExistence type="inferred from homology"/>
<dbReference type="PANTHER" id="PTHR33383">
    <property type="entry name" value="MEMBRANE PROTEIN INSERTION EFFICIENCY FACTOR-RELATED"/>
    <property type="match status" value="1"/>
</dbReference>
<dbReference type="InterPro" id="IPR002696">
    <property type="entry name" value="Membr_insert_effic_factor_YidD"/>
</dbReference>
<keyword evidence="1" id="KW-0472">Membrane</keyword>
<comment type="subcellular location">
    <subcellularLocation>
        <location evidence="1">Cell membrane</location>
        <topology evidence="1">Peripheral membrane protein</topology>
        <orientation evidence="1">Cytoplasmic side</orientation>
    </subcellularLocation>
</comment>
<dbReference type="RefSeq" id="WP_344300130.1">
    <property type="nucleotide sequence ID" value="NZ_BAAAQW010000006.1"/>
</dbReference>
<protein>
    <recommendedName>
        <fullName evidence="1">Putative membrane protein insertion efficiency factor</fullName>
    </recommendedName>
</protein>
<dbReference type="NCBIfam" id="TIGR00278">
    <property type="entry name" value="membrane protein insertion efficiency factor YidD"/>
    <property type="match status" value="1"/>
</dbReference>
<name>A0ABN3BWV0_9MICC</name>
<dbReference type="Pfam" id="PF01809">
    <property type="entry name" value="YidD"/>
    <property type="match status" value="1"/>
</dbReference>
<dbReference type="PANTHER" id="PTHR33383:SF1">
    <property type="entry name" value="MEMBRANE PROTEIN INSERTION EFFICIENCY FACTOR-RELATED"/>
    <property type="match status" value="1"/>
</dbReference>
<reference evidence="2 3" key="1">
    <citation type="journal article" date="2019" name="Int. J. Syst. Evol. Microbiol.">
        <title>The Global Catalogue of Microorganisms (GCM) 10K type strain sequencing project: providing services to taxonomists for standard genome sequencing and annotation.</title>
        <authorList>
            <consortium name="The Broad Institute Genomics Platform"/>
            <consortium name="The Broad Institute Genome Sequencing Center for Infectious Disease"/>
            <person name="Wu L."/>
            <person name="Ma J."/>
        </authorList>
    </citation>
    <scope>NUCLEOTIDE SEQUENCE [LARGE SCALE GENOMIC DNA]</scope>
    <source>
        <strain evidence="2 3">JCM 16034</strain>
    </source>
</reference>
<comment type="caution">
    <text evidence="2">The sequence shown here is derived from an EMBL/GenBank/DDBJ whole genome shotgun (WGS) entry which is preliminary data.</text>
</comment>
<organism evidence="2 3">
    <name type="scientific">Sinomonas flava</name>
    <dbReference type="NCBI Taxonomy" id="496857"/>
    <lineage>
        <taxon>Bacteria</taxon>
        <taxon>Bacillati</taxon>
        <taxon>Actinomycetota</taxon>
        <taxon>Actinomycetes</taxon>
        <taxon>Micrococcales</taxon>
        <taxon>Micrococcaceae</taxon>
        <taxon>Sinomonas</taxon>
    </lineage>
</organism>
<evidence type="ECO:0000313" key="2">
    <source>
        <dbReference type="EMBL" id="GAA2201403.1"/>
    </source>
</evidence>
<comment type="similarity">
    <text evidence="1">Belongs to the UPF0161 family.</text>
</comment>
<keyword evidence="3" id="KW-1185">Reference proteome</keyword>